<organism evidence="1 2">
    <name type="scientific">Herbaspirillum rubrisubalbicans</name>
    <dbReference type="NCBI Taxonomy" id="80842"/>
    <lineage>
        <taxon>Bacteria</taxon>
        <taxon>Pseudomonadati</taxon>
        <taxon>Pseudomonadota</taxon>
        <taxon>Betaproteobacteria</taxon>
        <taxon>Burkholderiales</taxon>
        <taxon>Oxalobacteraceae</taxon>
        <taxon>Herbaspirillum</taxon>
    </lineage>
</organism>
<dbReference type="AlphaFoldDB" id="A0AAD0UCI9"/>
<proteinExistence type="predicted"/>
<accession>A0AAD0UCI9</accession>
<evidence type="ECO:0000313" key="1">
    <source>
        <dbReference type="EMBL" id="AYR26988.1"/>
    </source>
</evidence>
<gene>
    <name evidence="1" type="ORF">RC54_12425</name>
</gene>
<dbReference type="NCBIfam" id="TIGR03347">
    <property type="entry name" value="VI_chp_1"/>
    <property type="match status" value="1"/>
</dbReference>
<reference evidence="1 2" key="1">
    <citation type="submission" date="2017-11" db="EMBL/GenBank/DDBJ databases">
        <title>Complete genome sequence of Herbaspirillum rubrisubalbicans DSM 11543.</title>
        <authorList>
            <person name="Chen M."/>
            <person name="An Q."/>
        </authorList>
    </citation>
    <scope>NUCLEOTIDE SEQUENCE [LARGE SCALE GENOMIC DNA]</scope>
    <source>
        <strain evidence="1 2">DSM 11543</strain>
    </source>
</reference>
<protein>
    <submittedName>
        <fullName evidence="1">Type VI secretion system baseplate subunit TssG</fullName>
    </submittedName>
</protein>
<sequence length="361" mass="39375">MATLGWRTGSTLKELLLAQFSRFDSFQLLRLLQWPPSGSPQAAPVRLRFRADLSAGFGGHEFSALRHAPAPAADGADVIDIDTPNYCIASLMGPLPEPFTEWVRDLKRAGSPAMADFLDIFNQRLNELRFQLKTRHTLGLNNQPPVQTEHAAQLAAIMGMGLPHLAVQIPLPQRSWLGLAGLLANCRRSQAALSQTLSVYIGSKVRVEPLIGAWHDIAPQERMALGRRGNVLGRSTLLGRRAWDQAARVRLVIEGLEYTRFCQLLPPGHAQAANPSERACHFGLVGLLRLLLNGLHDCEVELHVQSASIPAARLQAREQGRLRLGYSAWLGRGGGAPQAAQSSPPAMARYLIPAFATTEAP</sequence>
<evidence type="ECO:0000313" key="2">
    <source>
        <dbReference type="Proteomes" id="UP000269199"/>
    </source>
</evidence>
<dbReference type="InterPro" id="IPR010732">
    <property type="entry name" value="T6SS_TssG-like"/>
</dbReference>
<dbReference type="EMBL" id="CP024996">
    <property type="protein sequence ID" value="AYR26988.1"/>
    <property type="molecule type" value="Genomic_DNA"/>
</dbReference>
<dbReference type="PANTHER" id="PTHR35564">
    <property type="match status" value="1"/>
</dbReference>
<dbReference type="RefSeq" id="WP_058895501.1">
    <property type="nucleotide sequence ID" value="NZ_CP024996.1"/>
</dbReference>
<name>A0AAD0UCI9_9BURK</name>
<dbReference type="PANTHER" id="PTHR35564:SF4">
    <property type="entry name" value="CYTOPLASMIC PROTEIN"/>
    <property type="match status" value="1"/>
</dbReference>
<dbReference type="Pfam" id="PF06996">
    <property type="entry name" value="T6SS_TssG"/>
    <property type="match status" value="1"/>
</dbReference>
<dbReference type="Proteomes" id="UP000269199">
    <property type="component" value="Chromosome"/>
</dbReference>